<dbReference type="InterPro" id="IPR022742">
    <property type="entry name" value="Hydrolase_4"/>
</dbReference>
<gene>
    <name evidence="2" type="ORF">J122_290</name>
</gene>
<organism evidence="2 3">
    <name type="scientific">Marinobacter excellens LAMA 842</name>
    <dbReference type="NCBI Taxonomy" id="1306954"/>
    <lineage>
        <taxon>Bacteria</taxon>
        <taxon>Pseudomonadati</taxon>
        <taxon>Pseudomonadota</taxon>
        <taxon>Gammaproteobacteria</taxon>
        <taxon>Pseudomonadales</taxon>
        <taxon>Marinobacteraceae</taxon>
        <taxon>Marinobacter</taxon>
    </lineage>
</organism>
<protein>
    <submittedName>
        <fullName evidence="2">Lysophospholipase</fullName>
        <ecNumber evidence="2">3.1.1.23</ecNumber>
        <ecNumber evidence="2">3.1.1.5</ecNumber>
    </submittedName>
</protein>
<dbReference type="AlphaFoldDB" id="A0A137SII7"/>
<name>A0A137SII7_9GAMM</name>
<sequence>MRKQTLLLTTPDNHQINATLFEPEPSPNCCLIISHGMAEHGDRYAALASWLADQGVAVISYHHRGHGPGSGHPGHYADSDGWQKVVDDLNQVVHCAREQMPGIPVALLGHSMGSFIAQSYAQQYGQNLDTLILSATNRIHTAELRFSLLLVRLIRALRGQRHASKTLARMTFGKFNRMFKPNRTPCDWLSRDPHQVDLYLADPWCGFECTTGLWQDFIQGMLSINPARWRPDLPVHLFAGTDDPVGEMGKGIRCHFQAIREAGVQQVTLRLFEGGRHETLNETNAEVVWQHLLQCLPGRSQGLRRDQALAG</sequence>
<dbReference type="GO" id="GO:0047372">
    <property type="term" value="F:monoacylglycerol lipase activity"/>
    <property type="evidence" value="ECO:0007669"/>
    <property type="project" value="UniProtKB-EC"/>
</dbReference>
<reference evidence="3" key="1">
    <citation type="submission" date="2015-12" db="EMBL/GenBank/DDBJ databases">
        <authorList>
            <person name="Lima A."/>
            <person name="Farahani Zayas N."/>
            <person name="Castro Da Silva M.A."/>
            <person name="Cabral A."/>
            <person name="Pessatti M.L."/>
        </authorList>
    </citation>
    <scope>NUCLEOTIDE SEQUENCE [LARGE SCALE GENOMIC DNA]</scope>
    <source>
        <strain evidence="3">LAMA 842</strain>
    </source>
</reference>
<dbReference type="InterPro" id="IPR051044">
    <property type="entry name" value="MAG_DAG_Lipase"/>
</dbReference>
<evidence type="ECO:0000259" key="1">
    <source>
        <dbReference type="Pfam" id="PF12146"/>
    </source>
</evidence>
<dbReference type="EMBL" id="LOCO01000001">
    <property type="protein sequence ID" value="KXO12241.1"/>
    <property type="molecule type" value="Genomic_DNA"/>
</dbReference>
<dbReference type="Proteomes" id="UP000070282">
    <property type="component" value="Unassembled WGS sequence"/>
</dbReference>
<comment type="caution">
    <text evidence="2">The sequence shown here is derived from an EMBL/GenBank/DDBJ whole genome shotgun (WGS) entry which is preliminary data.</text>
</comment>
<dbReference type="PANTHER" id="PTHR11614">
    <property type="entry name" value="PHOSPHOLIPASE-RELATED"/>
    <property type="match status" value="1"/>
</dbReference>
<dbReference type="EC" id="3.1.1.23" evidence="2"/>
<accession>A0A137SII7</accession>
<dbReference type="SUPFAM" id="SSF53474">
    <property type="entry name" value="alpha/beta-Hydrolases"/>
    <property type="match status" value="1"/>
</dbReference>
<dbReference type="EC" id="3.1.1.5" evidence="2"/>
<evidence type="ECO:0000313" key="2">
    <source>
        <dbReference type="EMBL" id="KXO12241.1"/>
    </source>
</evidence>
<dbReference type="Pfam" id="PF12146">
    <property type="entry name" value="Hydrolase_4"/>
    <property type="match status" value="1"/>
</dbReference>
<keyword evidence="2" id="KW-0378">Hydrolase</keyword>
<evidence type="ECO:0000313" key="3">
    <source>
        <dbReference type="Proteomes" id="UP000070282"/>
    </source>
</evidence>
<dbReference type="Gene3D" id="3.40.50.1820">
    <property type="entry name" value="alpha/beta hydrolase"/>
    <property type="match status" value="1"/>
</dbReference>
<feature type="domain" description="Serine aminopeptidase S33" evidence="1">
    <location>
        <begin position="27"/>
        <end position="284"/>
    </location>
</feature>
<dbReference type="InterPro" id="IPR029058">
    <property type="entry name" value="AB_hydrolase_fold"/>
</dbReference>
<dbReference type="PATRIC" id="fig|1306954.6.peg.283"/>
<proteinExistence type="predicted"/>
<dbReference type="GO" id="GO:0004622">
    <property type="term" value="F:phosphatidylcholine lysophospholipase activity"/>
    <property type="evidence" value="ECO:0007669"/>
    <property type="project" value="UniProtKB-EC"/>
</dbReference>
<keyword evidence="3" id="KW-1185">Reference proteome</keyword>
<dbReference type="RefSeq" id="WP_061330810.1">
    <property type="nucleotide sequence ID" value="NZ_LOCO01000001.1"/>
</dbReference>